<dbReference type="PRINTS" id="PR00421">
    <property type="entry name" value="THIOREDOXIN"/>
</dbReference>
<evidence type="ECO:0000256" key="4">
    <source>
        <dbReference type="ARBA" id="ARBA00023284"/>
    </source>
</evidence>
<dbReference type="EMBL" id="BT076628">
    <property type="protein sequence ID" value="ACO11052.1"/>
    <property type="molecule type" value="mRNA"/>
</dbReference>
<dbReference type="EMBL" id="BT076487">
    <property type="protein sequence ID" value="ACO10911.1"/>
    <property type="molecule type" value="mRNA"/>
</dbReference>
<dbReference type="SUPFAM" id="SSF52833">
    <property type="entry name" value="Thioredoxin-like"/>
    <property type="match status" value="1"/>
</dbReference>
<evidence type="ECO:0000256" key="3">
    <source>
        <dbReference type="ARBA" id="ARBA00023157"/>
    </source>
</evidence>
<feature type="site" description="Contributes to redox potential value" evidence="6">
    <location>
        <position position="34"/>
    </location>
</feature>
<name>C1BPF8_CALRO</name>
<dbReference type="PIRSF" id="PIRSF000077">
    <property type="entry name" value="Thioredoxin"/>
    <property type="match status" value="1"/>
</dbReference>
<feature type="domain" description="Thioredoxin" evidence="8">
    <location>
        <begin position="2"/>
        <end position="105"/>
    </location>
</feature>
<dbReference type="PROSITE" id="PS51352">
    <property type="entry name" value="THIOREDOXIN_2"/>
    <property type="match status" value="1"/>
</dbReference>
<feature type="active site" description="Nucleophile" evidence="6">
    <location>
        <position position="32"/>
    </location>
</feature>
<dbReference type="FunFam" id="3.40.30.10:FF:000104">
    <property type="entry name" value="Thioredoxin"/>
    <property type="match status" value="1"/>
</dbReference>
<gene>
    <name evidence="9" type="primary">THIO2</name>
</gene>
<keyword evidence="1" id="KW-0813">Transport</keyword>
<proteinExistence type="evidence at transcript level"/>
<evidence type="ECO:0000256" key="1">
    <source>
        <dbReference type="ARBA" id="ARBA00022448"/>
    </source>
</evidence>
<feature type="disulfide bond" description="Redox-active" evidence="7">
    <location>
        <begin position="32"/>
        <end position="35"/>
    </location>
</feature>
<feature type="active site" description="Nucleophile" evidence="6">
    <location>
        <position position="35"/>
    </location>
</feature>
<dbReference type="AlphaFoldDB" id="C1BPF8"/>
<comment type="similarity">
    <text evidence="5">Belongs to the thioredoxin family.</text>
</comment>
<evidence type="ECO:0000256" key="6">
    <source>
        <dbReference type="PIRSR" id="PIRSR000077-1"/>
    </source>
</evidence>
<keyword evidence="3 7" id="KW-1015">Disulfide bond</keyword>
<dbReference type="EMBL" id="BT076804">
    <property type="protein sequence ID" value="ACO11228.1"/>
    <property type="molecule type" value="mRNA"/>
</dbReference>
<dbReference type="InterPro" id="IPR017937">
    <property type="entry name" value="Thioredoxin_CS"/>
</dbReference>
<dbReference type="InterPro" id="IPR013766">
    <property type="entry name" value="Thioredoxin_domain"/>
</dbReference>
<sequence>MVKEIKDMSEFNAQLSEAGAKLVVVDFFAPWCGPCKVIAPQIEEWSKNMEDVVFIKVDVDEAEDIAQHYNITAMPSFFLFKETKKVADLVGANTAKLEELIKSHK</sequence>
<feature type="site" description="Contributes to redox potential value" evidence="6">
    <location>
        <position position="33"/>
    </location>
</feature>
<keyword evidence="2" id="KW-0249">Electron transport</keyword>
<keyword evidence="4 7" id="KW-0676">Redox-active center</keyword>
<organism evidence="9">
    <name type="scientific">Caligus rogercresseyi</name>
    <name type="common">Sea louse</name>
    <dbReference type="NCBI Taxonomy" id="217165"/>
    <lineage>
        <taxon>Eukaryota</taxon>
        <taxon>Metazoa</taxon>
        <taxon>Ecdysozoa</taxon>
        <taxon>Arthropoda</taxon>
        <taxon>Crustacea</taxon>
        <taxon>Multicrustacea</taxon>
        <taxon>Hexanauplia</taxon>
        <taxon>Copepoda</taxon>
        <taxon>Siphonostomatoida</taxon>
        <taxon>Caligidae</taxon>
        <taxon>Caligus</taxon>
    </lineage>
</organism>
<evidence type="ECO:0000259" key="8">
    <source>
        <dbReference type="PROSITE" id="PS51352"/>
    </source>
</evidence>
<dbReference type="CDD" id="cd02947">
    <property type="entry name" value="TRX_family"/>
    <property type="match status" value="1"/>
</dbReference>
<accession>C1BPF8</accession>
<dbReference type="Gene3D" id="3.40.30.10">
    <property type="entry name" value="Glutaredoxin"/>
    <property type="match status" value="1"/>
</dbReference>
<protein>
    <recommendedName>
        <fullName evidence="5">Thioredoxin</fullName>
    </recommendedName>
</protein>
<evidence type="ECO:0000256" key="5">
    <source>
        <dbReference type="PIRNR" id="PIRNR000077"/>
    </source>
</evidence>
<dbReference type="PROSITE" id="PS00194">
    <property type="entry name" value="THIOREDOXIN_1"/>
    <property type="match status" value="1"/>
</dbReference>
<dbReference type="InterPro" id="IPR036249">
    <property type="entry name" value="Thioredoxin-like_sf"/>
</dbReference>
<dbReference type="InterPro" id="IPR005746">
    <property type="entry name" value="Thioredoxin"/>
</dbReference>
<dbReference type="GO" id="GO:0015035">
    <property type="term" value="F:protein-disulfide reductase activity"/>
    <property type="evidence" value="ECO:0007669"/>
    <property type="project" value="InterPro"/>
</dbReference>
<dbReference type="NCBIfam" id="TIGR01068">
    <property type="entry name" value="thioredoxin"/>
    <property type="match status" value="1"/>
</dbReference>
<evidence type="ECO:0000313" key="9">
    <source>
        <dbReference type="EMBL" id="ACO10911.1"/>
    </source>
</evidence>
<evidence type="ECO:0000256" key="2">
    <source>
        <dbReference type="ARBA" id="ARBA00022982"/>
    </source>
</evidence>
<dbReference type="Pfam" id="PF00085">
    <property type="entry name" value="Thioredoxin"/>
    <property type="match status" value="1"/>
</dbReference>
<dbReference type="PANTHER" id="PTHR46115">
    <property type="entry name" value="THIOREDOXIN-LIKE PROTEIN 1"/>
    <property type="match status" value="1"/>
</dbReference>
<reference evidence="9" key="1">
    <citation type="submission" date="2009-03" db="EMBL/GenBank/DDBJ databases">
        <title>Caligus rogercresseyi ESTs and full-length cDNAs.</title>
        <authorList>
            <person name="Yasuike M."/>
            <person name="von Schalburg K."/>
            <person name="Cooper G."/>
            <person name="Leong J."/>
            <person name="Jones S.R.M."/>
            <person name="Koop B.F."/>
        </authorList>
    </citation>
    <scope>NUCLEOTIDE SEQUENCE</scope>
    <source>
        <tissue evidence="9">Whole tissue</tissue>
    </source>
</reference>
<evidence type="ECO:0000256" key="7">
    <source>
        <dbReference type="PIRSR" id="PIRSR000077-4"/>
    </source>
</evidence>
<feature type="site" description="Deprotonates C-terminal active site Cys" evidence="6">
    <location>
        <position position="26"/>
    </location>
</feature>